<keyword evidence="3" id="KW-1185">Reference proteome</keyword>
<proteinExistence type="predicted"/>
<protein>
    <submittedName>
        <fullName evidence="2">Uncharacterized protein</fullName>
    </submittedName>
</protein>
<sequence length="300" mass="34020">MDTTFHKASRFNLNLPTFMASIPHNRLIVRHLIATVVLIPAMFWGRIFAQTTTDTIPRTPHQQKVWEHRQRVNDLIRREEEGVLAYNKQFAFGIKLATDGYGLSYEIGWMKSLRWTNILQFELNEKKSPKEYKVSVSDNPYTSGTPFIYGKQNYFYQFKLGFGQQYMIGGKGNKNGVAVSGIYAGGLSLGILRPYYVQTEDSTGQVINIKYNQQDSAAFLGNVYGGTGLGTGWGELAFKPGIHGKVALRFDYGRYNELLSAIEVGVNAEYYFNKVPIMVLAPNHAFFLNSYVTIEFGKRK</sequence>
<accession>A0A4R8DTX9</accession>
<comment type="caution">
    <text evidence="2">The sequence shown here is derived from an EMBL/GenBank/DDBJ whole genome shotgun (WGS) entry which is preliminary data.</text>
</comment>
<keyword evidence="1" id="KW-0472">Membrane</keyword>
<evidence type="ECO:0000256" key="1">
    <source>
        <dbReference type="SAM" id="Phobius"/>
    </source>
</evidence>
<name>A0A4R8DTX9_9BACT</name>
<dbReference type="EMBL" id="SODV01000001">
    <property type="protein sequence ID" value="TDX01790.1"/>
    <property type="molecule type" value="Genomic_DNA"/>
</dbReference>
<evidence type="ECO:0000313" key="3">
    <source>
        <dbReference type="Proteomes" id="UP000294498"/>
    </source>
</evidence>
<evidence type="ECO:0000313" key="2">
    <source>
        <dbReference type="EMBL" id="TDX01790.1"/>
    </source>
</evidence>
<feature type="transmembrane region" description="Helical" evidence="1">
    <location>
        <begin position="27"/>
        <end position="49"/>
    </location>
</feature>
<keyword evidence="1" id="KW-0812">Transmembrane</keyword>
<gene>
    <name evidence="2" type="ORF">EDB95_2833</name>
</gene>
<reference evidence="2 3" key="1">
    <citation type="submission" date="2019-03" db="EMBL/GenBank/DDBJ databases">
        <title>Genomic Encyclopedia of Type Strains, Phase IV (KMG-IV): sequencing the most valuable type-strain genomes for metagenomic binning, comparative biology and taxonomic classification.</title>
        <authorList>
            <person name="Goeker M."/>
        </authorList>
    </citation>
    <scope>NUCLEOTIDE SEQUENCE [LARGE SCALE GENOMIC DNA]</scope>
    <source>
        <strain evidence="2 3">DSM 100059</strain>
    </source>
</reference>
<organism evidence="2 3">
    <name type="scientific">Dinghuibacter silviterrae</name>
    <dbReference type="NCBI Taxonomy" id="1539049"/>
    <lineage>
        <taxon>Bacteria</taxon>
        <taxon>Pseudomonadati</taxon>
        <taxon>Bacteroidota</taxon>
        <taxon>Chitinophagia</taxon>
        <taxon>Chitinophagales</taxon>
        <taxon>Chitinophagaceae</taxon>
        <taxon>Dinghuibacter</taxon>
    </lineage>
</organism>
<keyword evidence="1" id="KW-1133">Transmembrane helix</keyword>
<dbReference type="Proteomes" id="UP000294498">
    <property type="component" value="Unassembled WGS sequence"/>
</dbReference>
<dbReference type="AlphaFoldDB" id="A0A4R8DTX9"/>